<gene>
    <name evidence="1" type="ORF">AB0I59_18755</name>
</gene>
<dbReference type="EMBL" id="JBFALK010000009">
    <property type="protein sequence ID" value="MEV0970681.1"/>
    <property type="molecule type" value="Genomic_DNA"/>
</dbReference>
<name>A0ABV3GGY0_MICGL</name>
<dbReference type="GO" id="GO:0003677">
    <property type="term" value="F:DNA binding"/>
    <property type="evidence" value="ECO:0007669"/>
    <property type="project" value="UniProtKB-KW"/>
</dbReference>
<comment type="caution">
    <text evidence="1">The sequence shown here is derived from an EMBL/GenBank/DDBJ whole genome shotgun (WGS) entry which is preliminary data.</text>
</comment>
<keyword evidence="1" id="KW-0238">DNA-binding</keyword>
<dbReference type="PANTHER" id="PTHR38479:SF2">
    <property type="entry name" value="WINGED HELIX DNA-BINDING DOMAIN-CONTAINING PROTEIN"/>
    <property type="match status" value="1"/>
</dbReference>
<organism evidence="1 2">
    <name type="scientific">Microtetraspora glauca</name>
    <dbReference type="NCBI Taxonomy" id="1996"/>
    <lineage>
        <taxon>Bacteria</taxon>
        <taxon>Bacillati</taxon>
        <taxon>Actinomycetota</taxon>
        <taxon>Actinomycetes</taxon>
        <taxon>Streptosporangiales</taxon>
        <taxon>Streptosporangiaceae</taxon>
        <taxon>Microtetraspora</taxon>
    </lineage>
</organism>
<evidence type="ECO:0000313" key="1">
    <source>
        <dbReference type="EMBL" id="MEV0970681.1"/>
    </source>
</evidence>
<proteinExistence type="predicted"/>
<dbReference type="InterPro" id="IPR009351">
    <property type="entry name" value="AlkZ-like"/>
</dbReference>
<dbReference type="Proteomes" id="UP001551675">
    <property type="component" value="Unassembled WGS sequence"/>
</dbReference>
<dbReference type="Pfam" id="PF06224">
    <property type="entry name" value="AlkZ-like"/>
    <property type="match status" value="1"/>
</dbReference>
<dbReference type="RefSeq" id="WP_358134236.1">
    <property type="nucleotide sequence ID" value="NZ_JBFALK010000009.1"/>
</dbReference>
<dbReference type="PANTHER" id="PTHR38479">
    <property type="entry name" value="LMO0824 PROTEIN"/>
    <property type="match status" value="1"/>
</dbReference>
<reference evidence="1 2" key="1">
    <citation type="submission" date="2024-06" db="EMBL/GenBank/DDBJ databases">
        <title>The Natural Products Discovery Center: Release of the First 8490 Sequenced Strains for Exploring Actinobacteria Biosynthetic Diversity.</title>
        <authorList>
            <person name="Kalkreuter E."/>
            <person name="Kautsar S.A."/>
            <person name="Yang D."/>
            <person name="Bader C.D."/>
            <person name="Teijaro C.N."/>
            <person name="Fluegel L."/>
            <person name="Davis C.M."/>
            <person name="Simpson J.R."/>
            <person name="Lauterbach L."/>
            <person name="Steele A.D."/>
            <person name="Gui C."/>
            <person name="Meng S."/>
            <person name="Li G."/>
            <person name="Viehrig K."/>
            <person name="Ye F."/>
            <person name="Su P."/>
            <person name="Kiefer A.F."/>
            <person name="Nichols A."/>
            <person name="Cepeda A.J."/>
            <person name="Yan W."/>
            <person name="Fan B."/>
            <person name="Jiang Y."/>
            <person name="Adhikari A."/>
            <person name="Zheng C.-J."/>
            <person name="Schuster L."/>
            <person name="Cowan T.M."/>
            <person name="Smanski M.J."/>
            <person name="Chevrette M.G."/>
            <person name="De Carvalho L.P.S."/>
            <person name="Shen B."/>
        </authorList>
    </citation>
    <scope>NUCLEOTIDE SEQUENCE [LARGE SCALE GENOMIC DNA]</scope>
    <source>
        <strain evidence="1 2">NPDC050100</strain>
    </source>
</reference>
<sequence>MTSTDVQKMTWAEVRARRLRRHGLATPFTGSGPADVVAAMAGTHAQVMSAAELAIGLRLGHATRSDVRAALWDEHSLVKTYGPRGTVHLLPTRDLGMWIGALSAAASVPTTFPPHVRLTPDQAEEVVAAIGDALADDMLTIDELGDEVIGRTGPWAGDLVMPAFQGMWPRWRQVMHLAGMRGALCFGPNRGRKVTYTNPRRWLPEFRPADTEPALAWAVRSYLHAYGPSTPRRFANWLSLSVPRASEIFDALGDELRRVEVEGTPALVADGDAEAPPEAHGGVRLLPYFDGYSYRVGVQCPEQLYPGRAAERVLPGAFQNLVVDGVVTGLWHQRRSGRRLDITVEPLVPLTAAQRAELDEQAERVAMILEGTPRVTIGTVAVGAHA</sequence>
<protein>
    <submittedName>
        <fullName evidence="1">Winged helix DNA-binding domain-containing protein</fullName>
    </submittedName>
</protein>
<accession>A0ABV3GGY0</accession>
<keyword evidence="2" id="KW-1185">Reference proteome</keyword>
<evidence type="ECO:0000313" key="2">
    <source>
        <dbReference type="Proteomes" id="UP001551675"/>
    </source>
</evidence>